<evidence type="ECO:0000313" key="3">
    <source>
        <dbReference type="Proteomes" id="UP001163823"/>
    </source>
</evidence>
<dbReference type="PANTHER" id="PTHR35729:SF1">
    <property type="entry name" value="T1B9.12 PROTEIN"/>
    <property type="match status" value="1"/>
</dbReference>
<feature type="compositionally biased region" description="Basic and acidic residues" evidence="1">
    <location>
        <begin position="368"/>
        <end position="381"/>
    </location>
</feature>
<evidence type="ECO:0000256" key="1">
    <source>
        <dbReference type="SAM" id="MobiDB-lite"/>
    </source>
</evidence>
<feature type="region of interest" description="Disordered" evidence="1">
    <location>
        <begin position="364"/>
        <end position="387"/>
    </location>
</feature>
<protein>
    <submittedName>
        <fullName evidence="2">Trypsin-like cysteine/serine peptidase domain-containing protein</fullName>
    </submittedName>
</protein>
<dbReference type="AlphaFoldDB" id="A0AAD7LNY5"/>
<proteinExistence type="predicted"/>
<dbReference type="KEGG" id="qsa:O6P43_016896"/>
<dbReference type="Proteomes" id="UP001163823">
    <property type="component" value="Chromosome 7"/>
</dbReference>
<feature type="compositionally biased region" description="Low complexity" evidence="1">
    <location>
        <begin position="198"/>
        <end position="208"/>
    </location>
</feature>
<sequence>MGGLRESWCFCKGVSKSERMKVAICSGKGHAMARISGAANGVYGTGFLIHRNLLLTTHANLPSVVAAESSEIRLQNAVAASLFPHRFFITSSVLDLTIVGLDALDGDVNAQGQHPQCLKTCSKPSLELGSVVYLLGYTAKQELTIGEGKVVIATDNLIKLSTDGVIWNPGSAGFDVQGNLAFMICDPMKLATSPNTKSSSTSSSSSSSWKKDHSMQFGIPIPVICDWLNQHWEGSLDELSKPKLPLIRLMSTGQKSEHSCASFSLRQVFKSTEADNDGTPTSSYIVSKTRDEGPSCPAGANMTEEHTLLTDLNAIHVQGIPTPDIYESPRLTAVPLRKKKSGQIQLLDINFPPRIAKPAVLPQPAKQLHPESDENSVKEPLPDNMVKGQEIKGGELTSPIADAESASTGSVNGGQSEVQSSSPIEVSEMHNGHSSEVETMYSAETAESRNYKSPREVKFQQVGRSQSCVSYNRWGAAQSNPVAHRAMQDKQRGLVHGKKMYSQGATSQRSNEYFSPTVASIMKKRNSLEQPNRPRQSPVHSSPRWMF</sequence>
<feature type="compositionally biased region" description="Polar residues" evidence="1">
    <location>
        <begin position="528"/>
        <end position="540"/>
    </location>
</feature>
<dbReference type="EMBL" id="JARAOO010000007">
    <property type="protein sequence ID" value="KAJ7961568.1"/>
    <property type="molecule type" value="Genomic_DNA"/>
</dbReference>
<feature type="region of interest" description="Disordered" evidence="1">
    <location>
        <begin position="192"/>
        <end position="211"/>
    </location>
</feature>
<reference evidence="2" key="1">
    <citation type="journal article" date="2023" name="Science">
        <title>Elucidation of the pathway for biosynthesis of saponin adjuvants from the soapbark tree.</title>
        <authorList>
            <person name="Reed J."/>
            <person name="Orme A."/>
            <person name="El-Demerdash A."/>
            <person name="Owen C."/>
            <person name="Martin L.B.B."/>
            <person name="Misra R.C."/>
            <person name="Kikuchi S."/>
            <person name="Rejzek M."/>
            <person name="Martin A.C."/>
            <person name="Harkess A."/>
            <person name="Leebens-Mack J."/>
            <person name="Louveau T."/>
            <person name="Stephenson M.J."/>
            <person name="Osbourn A."/>
        </authorList>
    </citation>
    <scope>NUCLEOTIDE SEQUENCE</scope>
    <source>
        <strain evidence="2">S10</strain>
    </source>
</reference>
<organism evidence="2 3">
    <name type="scientific">Quillaja saponaria</name>
    <name type="common">Soap bark tree</name>
    <dbReference type="NCBI Taxonomy" id="32244"/>
    <lineage>
        <taxon>Eukaryota</taxon>
        <taxon>Viridiplantae</taxon>
        <taxon>Streptophyta</taxon>
        <taxon>Embryophyta</taxon>
        <taxon>Tracheophyta</taxon>
        <taxon>Spermatophyta</taxon>
        <taxon>Magnoliopsida</taxon>
        <taxon>eudicotyledons</taxon>
        <taxon>Gunneridae</taxon>
        <taxon>Pentapetalae</taxon>
        <taxon>rosids</taxon>
        <taxon>fabids</taxon>
        <taxon>Fabales</taxon>
        <taxon>Quillajaceae</taxon>
        <taxon>Quillaja</taxon>
    </lineage>
</organism>
<dbReference type="PANTHER" id="PTHR35729">
    <property type="entry name" value="T1B9.12 PROTEIN"/>
    <property type="match status" value="1"/>
</dbReference>
<dbReference type="SUPFAM" id="SSF50494">
    <property type="entry name" value="Trypsin-like serine proteases"/>
    <property type="match status" value="1"/>
</dbReference>
<feature type="region of interest" description="Disordered" evidence="1">
    <location>
        <begin position="404"/>
        <end position="435"/>
    </location>
</feature>
<name>A0AAD7LNY5_QUISA</name>
<feature type="compositionally biased region" description="Polar residues" evidence="1">
    <location>
        <begin position="503"/>
        <end position="518"/>
    </location>
</feature>
<evidence type="ECO:0000313" key="2">
    <source>
        <dbReference type="EMBL" id="KAJ7961568.1"/>
    </source>
</evidence>
<dbReference type="InterPro" id="IPR009003">
    <property type="entry name" value="Peptidase_S1_PA"/>
</dbReference>
<keyword evidence="3" id="KW-1185">Reference proteome</keyword>
<feature type="compositionally biased region" description="Polar residues" evidence="1">
    <location>
        <begin position="405"/>
        <end position="424"/>
    </location>
</feature>
<feature type="region of interest" description="Disordered" evidence="1">
    <location>
        <begin position="274"/>
        <end position="296"/>
    </location>
</feature>
<feature type="region of interest" description="Disordered" evidence="1">
    <location>
        <begin position="497"/>
        <end position="547"/>
    </location>
</feature>
<gene>
    <name evidence="2" type="ORF">O6P43_016896</name>
</gene>
<comment type="caution">
    <text evidence="2">The sequence shown here is derived from an EMBL/GenBank/DDBJ whole genome shotgun (WGS) entry which is preliminary data.</text>
</comment>
<accession>A0AAD7LNY5</accession>